<proteinExistence type="predicted"/>
<dbReference type="RefSeq" id="WP_116182460.1">
    <property type="nucleotide sequence ID" value="NZ_CP144375.1"/>
</dbReference>
<sequence length="142" mass="14549">MTRLIRHPATLAVGFGLVAAAVATVMITSAPHGTTTPPPSGQPVDPYAMAVSEAAGPGTDEGFSFGEGVKTATLRLEAPTFFYTACATGEFTIDTQHVPCTGTAHRIGPYGAKGSTVTITSPAARWALIARDARYGPASTRG</sequence>
<dbReference type="AlphaFoldDB" id="A0A3E0G3R1"/>
<keyword evidence="1" id="KW-0732">Signal</keyword>
<protein>
    <submittedName>
        <fullName evidence="2">Uncharacterized protein</fullName>
    </submittedName>
</protein>
<feature type="signal peptide" evidence="1">
    <location>
        <begin position="1"/>
        <end position="23"/>
    </location>
</feature>
<name>A0A3E0G3R1_9PSEU</name>
<dbReference type="Proteomes" id="UP000256269">
    <property type="component" value="Unassembled WGS sequence"/>
</dbReference>
<dbReference type="EMBL" id="QUNO01000048">
    <property type="protein sequence ID" value="REH17424.1"/>
    <property type="molecule type" value="Genomic_DNA"/>
</dbReference>
<feature type="chain" id="PRO_5038728785" evidence="1">
    <location>
        <begin position="24"/>
        <end position="142"/>
    </location>
</feature>
<evidence type="ECO:0000256" key="1">
    <source>
        <dbReference type="SAM" id="SignalP"/>
    </source>
</evidence>
<comment type="caution">
    <text evidence="2">The sequence shown here is derived from an EMBL/GenBank/DDBJ whole genome shotgun (WGS) entry which is preliminary data.</text>
</comment>
<accession>A0A3E0G3R1</accession>
<organism evidence="2 3">
    <name type="scientific">Kutzneria buriramensis</name>
    <dbReference type="NCBI Taxonomy" id="1045776"/>
    <lineage>
        <taxon>Bacteria</taxon>
        <taxon>Bacillati</taxon>
        <taxon>Actinomycetota</taxon>
        <taxon>Actinomycetes</taxon>
        <taxon>Pseudonocardiales</taxon>
        <taxon>Pseudonocardiaceae</taxon>
        <taxon>Kutzneria</taxon>
    </lineage>
</organism>
<evidence type="ECO:0000313" key="2">
    <source>
        <dbReference type="EMBL" id="REH17424.1"/>
    </source>
</evidence>
<keyword evidence="3" id="KW-1185">Reference proteome</keyword>
<evidence type="ECO:0000313" key="3">
    <source>
        <dbReference type="Proteomes" id="UP000256269"/>
    </source>
</evidence>
<gene>
    <name evidence="2" type="ORF">BCF44_1483</name>
</gene>
<reference evidence="2 3" key="1">
    <citation type="submission" date="2018-08" db="EMBL/GenBank/DDBJ databases">
        <title>Genomic Encyclopedia of Archaeal and Bacterial Type Strains, Phase II (KMG-II): from individual species to whole genera.</title>
        <authorList>
            <person name="Goeker M."/>
        </authorList>
    </citation>
    <scope>NUCLEOTIDE SEQUENCE [LARGE SCALE GENOMIC DNA]</scope>
    <source>
        <strain evidence="2 3">DSM 45791</strain>
    </source>
</reference>